<comment type="caution">
    <text evidence="2">The sequence shown here is derived from an EMBL/GenBank/DDBJ whole genome shotgun (WGS) entry which is preliminary data.</text>
</comment>
<feature type="signal peptide" evidence="1">
    <location>
        <begin position="1"/>
        <end position="28"/>
    </location>
</feature>
<sequence length="294" mass="33778">MNEMFTVRQSFRTLLWSCLLLPCMALTAEIPAKTIVYARPIQDGDSSQLYQVRLLAAALNKMGIRHQLVASEVPMVQGRSLRTVAEKHGIDVFWSVTTTGREQLLTPVRFPIDKGLYGWRILLLSPQQAQSAPLLQLNDLKKLLLTQGHDWPDTEILRFNKLKVVPSNQYSSMFEMVSNNRVDAFPRSVLEIWREQAEAKVQLPVEASLVLYYPTALYYFFSREQQELAHQVEQGLELMLQSGEFEAMFMQEFGDAIARSKLAERHLIQLRNPLLPTATPLDRTELWYIPTQVQ</sequence>
<accession>A0ABV6BHN9</accession>
<evidence type="ECO:0000313" key="2">
    <source>
        <dbReference type="EMBL" id="MFC0049618.1"/>
    </source>
</evidence>
<dbReference type="RefSeq" id="WP_377245836.1">
    <property type="nucleotide sequence ID" value="NZ_JBHLXP010000004.1"/>
</dbReference>
<proteinExistence type="predicted"/>
<reference evidence="2 3" key="1">
    <citation type="submission" date="2024-09" db="EMBL/GenBank/DDBJ databases">
        <authorList>
            <person name="Sun Q."/>
            <person name="Mori K."/>
        </authorList>
    </citation>
    <scope>NUCLEOTIDE SEQUENCE [LARGE SCALE GENOMIC DNA]</scope>
    <source>
        <strain evidence="2 3">KCTC 23315</strain>
    </source>
</reference>
<dbReference type="EMBL" id="JBHLXP010000004">
    <property type="protein sequence ID" value="MFC0049618.1"/>
    <property type="molecule type" value="Genomic_DNA"/>
</dbReference>
<evidence type="ECO:0000256" key="1">
    <source>
        <dbReference type="SAM" id="SignalP"/>
    </source>
</evidence>
<keyword evidence="3" id="KW-1185">Reference proteome</keyword>
<dbReference type="SUPFAM" id="SSF53850">
    <property type="entry name" value="Periplasmic binding protein-like II"/>
    <property type="match status" value="1"/>
</dbReference>
<evidence type="ECO:0008006" key="4">
    <source>
        <dbReference type="Google" id="ProtNLM"/>
    </source>
</evidence>
<evidence type="ECO:0000313" key="3">
    <source>
        <dbReference type="Proteomes" id="UP001589813"/>
    </source>
</evidence>
<feature type="chain" id="PRO_5046122960" description="Transporter substrate-binding domain-containing protein" evidence="1">
    <location>
        <begin position="29"/>
        <end position="294"/>
    </location>
</feature>
<keyword evidence="1" id="KW-0732">Signal</keyword>
<organism evidence="2 3">
    <name type="scientific">Rheinheimera tilapiae</name>
    <dbReference type="NCBI Taxonomy" id="875043"/>
    <lineage>
        <taxon>Bacteria</taxon>
        <taxon>Pseudomonadati</taxon>
        <taxon>Pseudomonadota</taxon>
        <taxon>Gammaproteobacteria</taxon>
        <taxon>Chromatiales</taxon>
        <taxon>Chromatiaceae</taxon>
        <taxon>Rheinheimera</taxon>
    </lineage>
</organism>
<name>A0ABV6BHN9_9GAMM</name>
<protein>
    <recommendedName>
        <fullName evidence="4">Transporter substrate-binding domain-containing protein</fullName>
    </recommendedName>
</protein>
<dbReference type="Proteomes" id="UP001589813">
    <property type="component" value="Unassembled WGS sequence"/>
</dbReference>
<gene>
    <name evidence="2" type="ORF">ACFFJP_15075</name>
</gene>